<dbReference type="InterPro" id="IPR023045">
    <property type="entry name" value="MoaC"/>
</dbReference>
<evidence type="ECO:0000256" key="5">
    <source>
        <dbReference type="ARBA" id="ARBA00023239"/>
    </source>
</evidence>
<reference evidence="8" key="1">
    <citation type="journal article" date="2020" name="mSystems">
        <title>Genome- and Community-Level Interaction Insights into Carbon Utilization and Element Cycling Functions of Hydrothermarchaeota in Hydrothermal Sediment.</title>
        <authorList>
            <person name="Zhou Z."/>
            <person name="Liu Y."/>
            <person name="Xu W."/>
            <person name="Pan J."/>
            <person name="Luo Z.H."/>
            <person name="Li M."/>
        </authorList>
    </citation>
    <scope>NUCLEOTIDE SEQUENCE [LARGE SCALE GENOMIC DNA]</scope>
    <source>
        <strain evidence="8">SpSt-132</strain>
    </source>
</reference>
<dbReference type="InterPro" id="IPR036522">
    <property type="entry name" value="MoaC_sf"/>
</dbReference>
<gene>
    <name evidence="8" type="primary">moaC</name>
    <name evidence="8" type="ORF">ENO47_05860</name>
</gene>
<evidence type="ECO:0000256" key="2">
    <source>
        <dbReference type="ARBA" id="ARBA00005046"/>
    </source>
</evidence>
<evidence type="ECO:0000256" key="3">
    <source>
        <dbReference type="ARBA" id="ARBA00012575"/>
    </source>
</evidence>
<evidence type="ECO:0000256" key="1">
    <source>
        <dbReference type="ARBA" id="ARBA00001637"/>
    </source>
</evidence>
<comment type="catalytic activity">
    <reaction evidence="1">
        <text>(8S)-3',8-cyclo-7,8-dihydroguanosine 5'-triphosphate = cyclic pyranopterin phosphate + diphosphate</text>
        <dbReference type="Rhea" id="RHEA:49580"/>
        <dbReference type="ChEBI" id="CHEBI:33019"/>
        <dbReference type="ChEBI" id="CHEBI:59648"/>
        <dbReference type="ChEBI" id="CHEBI:131766"/>
        <dbReference type="EC" id="4.6.1.17"/>
    </reaction>
</comment>
<dbReference type="InterPro" id="IPR047594">
    <property type="entry name" value="MoaC_bact/euk"/>
</dbReference>
<dbReference type="NCBIfam" id="NF006870">
    <property type="entry name" value="PRK09364.1"/>
    <property type="match status" value="1"/>
</dbReference>
<protein>
    <recommendedName>
        <fullName evidence="3">cyclic pyranopterin monophosphate synthase</fullName>
        <ecNumber evidence="3">4.6.1.17</ecNumber>
    </recommendedName>
</protein>
<keyword evidence="4" id="KW-0501">Molybdenum cofactor biosynthesis</keyword>
<sequence>MRTVDVSSKPETLRTAKAYGRIRLKPETIRVIREGKVPKGDVISSCRLVGIMASKKTPELLPFCHPVSLEHVEMEVRVGEDHVEVFSFVKGIHRTGYEMEALTAVSVALLTIYDMCKGMDDSMFIEEIRLLEKAGGKSQWSKGLEGVAVRVISECGMKEYIEGKLSSLGAIISEGDAQLVVSTQRLDLSEVWGVSYAINQKLFSLVQERLREGVRVGRFEGKPCVEIQPDREVIEAFFGSFGSLLGTWVDGEAV</sequence>
<accession>A0A7C2VHR6</accession>
<dbReference type="GO" id="GO:0006777">
    <property type="term" value="P:Mo-molybdopterin cofactor biosynthetic process"/>
    <property type="evidence" value="ECO:0007669"/>
    <property type="project" value="UniProtKB-KW"/>
</dbReference>
<dbReference type="CDD" id="cd01420">
    <property type="entry name" value="MoaC_PE"/>
    <property type="match status" value="1"/>
</dbReference>
<evidence type="ECO:0000256" key="4">
    <source>
        <dbReference type="ARBA" id="ARBA00023150"/>
    </source>
</evidence>
<comment type="pathway">
    <text evidence="2">Cofactor biosynthesis; molybdopterin biosynthesis.</text>
</comment>
<dbReference type="EC" id="4.6.1.17" evidence="3"/>
<evidence type="ECO:0000313" key="8">
    <source>
        <dbReference type="EMBL" id="HEW46176.1"/>
    </source>
</evidence>
<dbReference type="AlphaFoldDB" id="A0A7C2VHR6"/>
<feature type="domain" description="Molybdopterin cofactor biosynthesis C (MoaC)" evidence="7">
    <location>
        <begin position="4"/>
        <end position="136"/>
    </location>
</feature>
<dbReference type="Pfam" id="PF01967">
    <property type="entry name" value="MoaC"/>
    <property type="match status" value="1"/>
</dbReference>
<dbReference type="SUPFAM" id="SSF55040">
    <property type="entry name" value="Molybdenum cofactor biosynthesis protein C, MoaC"/>
    <property type="match status" value="1"/>
</dbReference>
<comment type="function">
    <text evidence="6">Catalyzes the conversion of (8S)-3',8-cyclo-7,8-dihydroguanosine 5'-triphosphate to cyclic pyranopterin monophosphate (cPMP).</text>
</comment>
<dbReference type="InterPro" id="IPR002820">
    <property type="entry name" value="Mopterin_CF_biosynth-C_dom"/>
</dbReference>
<name>A0A7C2VHR6_9AQUI</name>
<dbReference type="Gene3D" id="3.30.70.640">
    <property type="entry name" value="Molybdopterin cofactor biosynthesis C (MoaC) domain"/>
    <property type="match status" value="1"/>
</dbReference>
<dbReference type="GO" id="GO:0061799">
    <property type="term" value="F:cyclic pyranopterin monophosphate synthase activity"/>
    <property type="evidence" value="ECO:0007669"/>
    <property type="project" value="UniProtKB-EC"/>
</dbReference>
<comment type="caution">
    <text evidence="8">The sequence shown here is derived from an EMBL/GenBank/DDBJ whole genome shotgun (WGS) entry which is preliminary data.</text>
</comment>
<proteinExistence type="predicted"/>
<dbReference type="UniPathway" id="UPA00344"/>
<evidence type="ECO:0000259" key="7">
    <source>
        <dbReference type="Pfam" id="PF01967"/>
    </source>
</evidence>
<keyword evidence="5 8" id="KW-0456">Lyase</keyword>
<dbReference type="EMBL" id="DSFP01000051">
    <property type="protein sequence ID" value="HEW46176.1"/>
    <property type="molecule type" value="Genomic_DNA"/>
</dbReference>
<organism evidence="8">
    <name type="scientific">Hydrogenobacter sp</name>
    <dbReference type="NCBI Taxonomy" id="2152829"/>
    <lineage>
        <taxon>Bacteria</taxon>
        <taxon>Pseudomonadati</taxon>
        <taxon>Aquificota</taxon>
        <taxon>Aquificia</taxon>
        <taxon>Aquificales</taxon>
        <taxon>Aquificaceae</taxon>
        <taxon>Hydrogenobacter</taxon>
    </lineage>
</organism>
<evidence type="ECO:0000256" key="6">
    <source>
        <dbReference type="ARBA" id="ARBA00055087"/>
    </source>
</evidence>
<dbReference type="NCBIfam" id="TIGR00581">
    <property type="entry name" value="moaC"/>
    <property type="match status" value="1"/>
</dbReference>